<evidence type="ECO:0000256" key="4">
    <source>
        <dbReference type="ARBA" id="ARBA00022448"/>
    </source>
</evidence>
<dbReference type="GO" id="GO:0008863">
    <property type="term" value="F:formate dehydrogenase (NAD+) activity"/>
    <property type="evidence" value="ECO:0007669"/>
    <property type="project" value="InterPro"/>
</dbReference>
<dbReference type="GO" id="GO:0015944">
    <property type="term" value="P:formate oxidation"/>
    <property type="evidence" value="ECO:0007669"/>
    <property type="project" value="TreeGrafter"/>
</dbReference>
<dbReference type="NCBIfam" id="TIGR01583">
    <property type="entry name" value="formate-DH-gamm"/>
    <property type="match status" value="1"/>
</dbReference>
<keyword evidence="10 14" id="KW-1133">Transmembrane helix</keyword>
<dbReference type="AlphaFoldDB" id="A0A4P7BJI2"/>
<dbReference type="PANTHER" id="PTHR30074">
    <property type="entry name" value="FORMATE DEHYDROGENASE, NITRATE-INDUCIBLE, CYTOCHROME B556 FDN SUBUNIT"/>
    <property type="match status" value="1"/>
</dbReference>
<dbReference type="InterPro" id="IPR006471">
    <property type="entry name" value="Formate_DH_gsu"/>
</dbReference>
<dbReference type="GO" id="GO:0009326">
    <property type="term" value="C:formate dehydrogenase complex"/>
    <property type="evidence" value="ECO:0007669"/>
    <property type="project" value="InterPro"/>
</dbReference>
<dbReference type="InterPro" id="IPR051817">
    <property type="entry name" value="FDH_cytochrome_b556_subunit"/>
</dbReference>
<comment type="similarity">
    <text evidence="3">Belongs to the formate dehydrogenase gamma subunit family.</text>
</comment>
<feature type="transmembrane region" description="Helical" evidence="14">
    <location>
        <begin position="105"/>
        <end position="129"/>
    </location>
</feature>
<keyword evidence="8" id="KW-0479">Metal-binding</keyword>
<keyword evidence="15" id="KW-0732">Signal</keyword>
<evidence type="ECO:0000256" key="2">
    <source>
        <dbReference type="ARBA" id="ARBA00004651"/>
    </source>
</evidence>
<comment type="cofactor">
    <cofactor evidence="1">
        <name>heme</name>
        <dbReference type="ChEBI" id="CHEBI:30413"/>
    </cofactor>
</comment>
<dbReference type="GO" id="GO:0009055">
    <property type="term" value="F:electron transfer activity"/>
    <property type="evidence" value="ECO:0007669"/>
    <property type="project" value="InterPro"/>
</dbReference>
<reference evidence="17" key="3">
    <citation type="submission" date="2022-12" db="EMBL/GenBank/DDBJ databases">
        <authorList>
            <person name="Sun Q."/>
            <person name="Kim S."/>
        </authorList>
    </citation>
    <scope>NUCLEOTIDE SEQUENCE</scope>
    <source>
        <strain evidence="17">KCTC 12344</strain>
    </source>
</reference>
<evidence type="ECO:0000259" key="16">
    <source>
        <dbReference type="Pfam" id="PF01292"/>
    </source>
</evidence>
<dbReference type="GO" id="GO:0036397">
    <property type="term" value="F:formate dehydrogenase (quinone) activity"/>
    <property type="evidence" value="ECO:0007669"/>
    <property type="project" value="TreeGrafter"/>
</dbReference>
<dbReference type="Proteomes" id="UP000294359">
    <property type="component" value="Chromosome"/>
</dbReference>
<feature type="region of interest" description="Disordered" evidence="13">
    <location>
        <begin position="345"/>
        <end position="372"/>
    </location>
</feature>
<keyword evidence="11" id="KW-0408">Iron</keyword>
<dbReference type="InterPro" id="IPR011577">
    <property type="entry name" value="Cyt_b561_bac/Ni-Hgenase"/>
</dbReference>
<feature type="transmembrane region" description="Helical" evidence="14">
    <location>
        <begin position="150"/>
        <end position="174"/>
    </location>
</feature>
<reference evidence="17" key="1">
    <citation type="journal article" date="2014" name="Int. J. Syst. Evol. Microbiol.">
        <title>Complete genome sequence of Corynebacterium casei LMG S-19264T (=DSM 44701T), isolated from a smear-ripened cheese.</title>
        <authorList>
            <consortium name="US DOE Joint Genome Institute (JGI-PGF)"/>
            <person name="Walter F."/>
            <person name="Albersmeier A."/>
            <person name="Kalinowski J."/>
            <person name="Ruckert C."/>
        </authorList>
    </citation>
    <scope>NUCLEOTIDE SEQUENCE</scope>
    <source>
        <strain evidence="17">KCTC 12344</strain>
    </source>
</reference>
<evidence type="ECO:0000256" key="14">
    <source>
        <dbReference type="SAM" id="Phobius"/>
    </source>
</evidence>
<dbReference type="OrthoDB" id="9790598at2"/>
<feature type="transmembrane region" description="Helical" evidence="14">
    <location>
        <begin position="252"/>
        <end position="275"/>
    </location>
</feature>
<evidence type="ECO:0000256" key="15">
    <source>
        <dbReference type="SAM" id="SignalP"/>
    </source>
</evidence>
<feature type="chain" id="PRO_5044606940" evidence="15">
    <location>
        <begin position="33"/>
        <end position="372"/>
    </location>
</feature>
<keyword evidence="7 14" id="KW-0812">Transmembrane</keyword>
<dbReference type="GO" id="GO:0022904">
    <property type="term" value="P:respiratory electron transport chain"/>
    <property type="evidence" value="ECO:0007669"/>
    <property type="project" value="InterPro"/>
</dbReference>
<evidence type="ECO:0000256" key="12">
    <source>
        <dbReference type="ARBA" id="ARBA00023136"/>
    </source>
</evidence>
<feature type="domain" description="Cytochrome b561 bacterial/Ni-hydrogenase" evidence="16">
    <location>
        <begin position="143"/>
        <end position="318"/>
    </location>
</feature>
<keyword evidence="19" id="KW-1185">Reference proteome</keyword>
<evidence type="ECO:0000256" key="11">
    <source>
        <dbReference type="ARBA" id="ARBA00023004"/>
    </source>
</evidence>
<evidence type="ECO:0000256" key="9">
    <source>
        <dbReference type="ARBA" id="ARBA00022982"/>
    </source>
</evidence>
<evidence type="ECO:0000313" key="17">
    <source>
        <dbReference type="EMBL" id="GGY87020.1"/>
    </source>
</evidence>
<dbReference type="EMBL" id="CP038026">
    <property type="protein sequence ID" value="QBQ39074.1"/>
    <property type="molecule type" value="Genomic_DNA"/>
</dbReference>
<dbReference type="GO" id="GO:0046872">
    <property type="term" value="F:metal ion binding"/>
    <property type="evidence" value="ECO:0007669"/>
    <property type="project" value="UniProtKB-KW"/>
</dbReference>
<keyword evidence="5" id="KW-1003">Cell membrane</keyword>
<dbReference type="Pfam" id="PF01292">
    <property type="entry name" value="Ni_hydr_CYTB"/>
    <property type="match status" value="1"/>
</dbReference>
<dbReference type="GO" id="GO:0009061">
    <property type="term" value="P:anaerobic respiration"/>
    <property type="evidence" value="ECO:0007669"/>
    <property type="project" value="TreeGrafter"/>
</dbReference>
<keyword evidence="6" id="KW-0349">Heme</keyword>
<comment type="subcellular location">
    <subcellularLocation>
        <location evidence="2">Cell membrane</location>
        <topology evidence="2">Multi-pass membrane protein</topology>
    </subcellularLocation>
</comment>
<reference evidence="18 19" key="2">
    <citation type="submission" date="2019-03" db="EMBL/GenBank/DDBJ databases">
        <title>Draft Genome Sequences of Six Type Strains of the Genus Massilia.</title>
        <authorList>
            <person name="Miess H."/>
            <person name="Frediansyhah A."/>
            <person name="Gross H."/>
        </authorList>
    </citation>
    <scope>NUCLEOTIDE SEQUENCE [LARGE SCALE GENOMIC DNA]</scope>
    <source>
        <strain evidence="18 19">DSM 17505</strain>
    </source>
</reference>
<keyword evidence="12 14" id="KW-0472">Membrane</keyword>
<feature type="signal peptide" evidence="15">
    <location>
        <begin position="1"/>
        <end position="32"/>
    </location>
</feature>
<evidence type="ECO:0000256" key="5">
    <source>
        <dbReference type="ARBA" id="ARBA00022475"/>
    </source>
</evidence>
<dbReference type="PANTHER" id="PTHR30074:SF6">
    <property type="entry name" value="FORMATE DEHYDROGENASE GAMMA SUBUNIT"/>
    <property type="match status" value="1"/>
</dbReference>
<sequence>MDHITSALRRSISFLAVAGLLLAALLAAPAHAGVPNKDAVPAYAEEQTMLQIEADSRTPEPGLMAPASGRVHIDRHYLGQYGATEGNVIVQRGGNTWREWRNGPIATVSGMILVLALLAIFLLYSAVGPARLDAPESGRRIQRFSRWDRWVHWATAIAFLLLAVTGLIILFGKVVLLPLLGHDIFAAVAYVSKYLHNFAGPLFVVCSVVMFVTFLRRNFVRRTDWEWVKQGGGVITHKHVPAGFFNAGEKAWFWLGVTLLGLVMSISGLILDFAVGQTRYVMQIANYLHLAGATFYMAAAMGHIYLGTLGTPGAYRAMREGHVDEEWARAHHSLWYEEVQATGQGAAAPAPGGHRRPASGPVSGPGNAPRGH</sequence>
<dbReference type="RefSeq" id="WP_134387768.1">
    <property type="nucleotide sequence ID" value="NZ_BMWW01000003.1"/>
</dbReference>
<evidence type="ECO:0000313" key="20">
    <source>
        <dbReference type="Proteomes" id="UP000619512"/>
    </source>
</evidence>
<dbReference type="GO" id="GO:0005886">
    <property type="term" value="C:plasma membrane"/>
    <property type="evidence" value="ECO:0007669"/>
    <property type="project" value="UniProtKB-SubCell"/>
</dbReference>
<evidence type="ECO:0000256" key="1">
    <source>
        <dbReference type="ARBA" id="ARBA00001971"/>
    </source>
</evidence>
<proteinExistence type="inferred from homology"/>
<dbReference type="InterPro" id="IPR016174">
    <property type="entry name" value="Di-haem_cyt_TM"/>
</dbReference>
<keyword evidence="9" id="KW-0249">Electron transport</keyword>
<evidence type="ECO:0000256" key="10">
    <source>
        <dbReference type="ARBA" id="ARBA00022989"/>
    </source>
</evidence>
<keyword evidence="4" id="KW-0813">Transport</keyword>
<protein>
    <submittedName>
        <fullName evidence="17">Formate dehydrogenase subunit gamma</fullName>
    </submittedName>
</protein>
<feature type="transmembrane region" description="Helical" evidence="14">
    <location>
        <begin position="287"/>
        <end position="309"/>
    </location>
</feature>
<evidence type="ECO:0000256" key="8">
    <source>
        <dbReference type="ARBA" id="ARBA00022723"/>
    </source>
</evidence>
<evidence type="ECO:0000256" key="13">
    <source>
        <dbReference type="SAM" id="MobiDB-lite"/>
    </source>
</evidence>
<evidence type="ECO:0000256" key="6">
    <source>
        <dbReference type="ARBA" id="ARBA00022617"/>
    </source>
</evidence>
<dbReference type="EMBL" id="BMWW01000003">
    <property type="protein sequence ID" value="GGY87020.1"/>
    <property type="molecule type" value="Genomic_DNA"/>
</dbReference>
<dbReference type="Gene3D" id="1.20.950.20">
    <property type="entry name" value="Transmembrane di-heme cytochromes, Chain C"/>
    <property type="match status" value="1"/>
</dbReference>
<feature type="transmembrane region" description="Helical" evidence="14">
    <location>
        <begin position="194"/>
        <end position="215"/>
    </location>
</feature>
<dbReference type="Proteomes" id="UP000619512">
    <property type="component" value="Unassembled WGS sequence"/>
</dbReference>
<evidence type="ECO:0000256" key="3">
    <source>
        <dbReference type="ARBA" id="ARBA00010747"/>
    </source>
</evidence>
<gene>
    <name evidence="17" type="primary">fdhC</name>
    <name evidence="18" type="ORF">E1742_25220</name>
    <name evidence="17" type="ORF">GCM10007388_20410</name>
</gene>
<organism evidence="17 20">
    <name type="scientific">Pseudoduganella plicata</name>
    <dbReference type="NCBI Taxonomy" id="321984"/>
    <lineage>
        <taxon>Bacteria</taxon>
        <taxon>Pseudomonadati</taxon>
        <taxon>Pseudomonadota</taxon>
        <taxon>Betaproteobacteria</taxon>
        <taxon>Burkholderiales</taxon>
        <taxon>Oxalobacteraceae</taxon>
        <taxon>Telluria group</taxon>
        <taxon>Pseudoduganella</taxon>
    </lineage>
</organism>
<name>A0A4P7BJI2_9BURK</name>
<evidence type="ECO:0000313" key="19">
    <source>
        <dbReference type="Proteomes" id="UP000294359"/>
    </source>
</evidence>
<accession>A0A4P7BJI2</accession>
<evidence type="ECO:0000313" key="18">
    <source>
        <dbReference type="EMBL" id="QBQ39074.1"/>
    </source>
</evidence>
<evidence type="ECO:0000256" key="7">
    <source>
        <dbReference type="ARBA" id="ARBA00022692"/>
    </source>
</evidence>
<dbReference type="SUPFAM" id="SSF81342">
    <property type="entry name" value="Transmembrane di-heme cytochromes"/>
    <property type="match status" value="1"/>
</dbReference>